<evidence type="ECO:0000313" key="2">
    <source>
        <dbReference type="EMBL" id="PKR79860.1"/>
    </source>
</evidence>
<protein>
    <recommendedName>
        <fullName evidence="1">AB hydrolase-1 domain-containing protein</fullName>
    </recommendedName>
</protein>
<dbReference type="Pfam" id="PF00561">
    <property type="entry name" value="Abhydrolase_1"/>
    <property type="match status" value="1"/>
</dbReference>
<evidence type="ECO:0000259" key="1">
    <source>
        <dbReference type="Pfam" id="PF00561"/>
    </source>
</evidence>
<evidence type="ECO:0000313" key="3">
    <source>
        <dbReference type="Proteomes" id="UP000236654"/>
    </source>
</evidence>
<dbReference type="InterPro" id="IPR029058">
    <property type="entry name" value="AB_hydrolase_fold"/>
</dbReference>
<dbReference type="Gene3D" id="3.40.50.1820">
    <property type="entry name" value="alpha/beta hydrolase"/>
    <property type="match status" value="1"/>
</dbReference>
<reference evidence="2 3" key="1">
    <citation type="submission" date="2017-12" db="EMBL/GenBank/DDBJ databases">
        <title>The draft genome sequence of Brumimicrobium saltpan LHR20.</title>
        <authorList>
            <person name="Do Z.-J."/>
            <person name="Luo H.-R."/>
        </authorList>
    </citation>
    <scope>NUCLEOTIDE SEQUENCE [LARGE SCALE GENOMIC DNA]</scope>
    <source>
        <strain evidence="2 3">LHR20</strain>
    </source>
</reference>
<dbReference type="Proteomes" id="UP000236654">
    <property type="component" value="Unassembled WGS sequence"/>
</dbReference>
<dbReference type="RefSeq" id="WP_101335456.1">
    <property type="nucleotide sequence ID" value="NZ_PJNI01000017.1"/>
</dbReference>
<dbReference type="InterPro" id="IPR000073">
    <property type="entry name" value="AB_hydrolase_1"/>
</dbReference>
<organism evidence="2 3">
    <name type="scientific">Brumimicrobium salinarum</name>
    <dbReference type="NCBI Taxonomy" id="2058658"/>
    <lineage>
        <taxon>Bacteria</taxon>
        <taxon>Pseudomonadati</taxon>
        <taxon>Bacteroidota</taxon>
        <taxon>Flavobacteriia</taxon>
        <taxon>Flavobacteriales</taxon>
        <taxon>Crocinitomicaceae</taxon>
        <taxon>Brumimicrobium</taxon>
    </lineage>
</organism>
<dbReference type="PANTHER" id="PTHR43798">
    <property type="entry name" value="MONOACYLGLYCEROL LIPASE"/>
    <property type="match status" value="1"/>
</dbReference>
<dbReference type="PRINTS" id="PR00111">
    <property type="entry name" value="ABHYDROLASE"/>
</dbReference>
<dbReference type="InterPro" id="IPR050266">
    <property type="entry name" value="AB_hydrolase_sf"/>
</dbReference>
<dbReference type="OrthoDB" id="252464at2"/>
<feature type="domain" description="AB hydrolase-1" evidence="1">
    <location>
        <begin position="19"/>
        <end position="241"/>
    </location>
</feature>
<sequence>MKTNNSNILNYRIIGNGCPVIFLHGFLECNTMWNNLIPHLKNMRIYAIELPGHGKSRLTSTTLSLPKIALAVHETIQHLGLTHFSILGHSLGGYVALSLAKIQTEGIENIVLLNSHPWADSESKKKDRDRAAKVVAYNKNLFLKEAIPKLYYQPHLFETKINALIEEAYEMDNLAIIQTLMAMRDRGNCLDVLKNGKHKITIIQGEYDTLIPINKTLQMAEETQTPIHVIEGIGHMAHHEATQQLAKILNRIFELHAR</sequence>
<name>A0A2I0R0E5_9FLAO</name>
<proteinExistence type="predicted"/>
<dbReference type="SUPFAM" id="SSF53474">
    <property type="entry name" value="alpha/beta-Hydrolases"/>
    <property type="match status" value="1"/>
</dbReference>
<gene>
    <name evidence="2" type="ORF">CW751_12965</name>
</gene>
<keyword evidence="3" id="KW-1185">Reference proteome</keyword>
<dbReference type="AlphaFoldDB" id="A0A2I0R0E5"/>
<accession>A0A2I0R0E5</accession>
<comment type="caution">
    <text evidence="2">The sequence shown here is derived from an EMBL/GenBank/DDBJ whole genome shotgun (WGS) entry which is preliminary data.</text>
</comment>
<dbReference type="EMBL" id="PJNI01000017">
    <property type="protein sequence ID" value="PKR79860.1"/>
    <property type="molecule type" value="Genomic_DNA"/>
</dbReference>